<dbReference type="EMBL" id="PCVY01000001">
    <property type="protein sequence ID" value="PIQ87609.1"/>
    <property type="molecule type" value="Genomic_DNA"/>
</dbReference>
<dbReference type="Proteomes" id="UP000230859">
    <property type="component" value="Unassembled WGS sequence"/>
</dbReference>
<sequence length="74" mass="8739">MKSHNEFTAREVAVLVEEFRSEFRAFGEGLQDLREKVDRIEGRLAYIEANFATKEDLRIFAKIFNDRLTTLEKE</sequence>
<accession>A0A2H0LT56</accession>
<gene>
    <name evidence="1" type="ORF">COV74_00030</name>
</gene>
<protein>
    <submittedName>
        <fullName evidence="1">Uncharacterized protein</fullName>
    </submittedName>
</protein>
<dbReference type="AlphaFoldDB" id="A0A2H0LT56"/>
<evidence type="ECO:0000313" key="2">
    <source>
        <dbReference type="Proteomes" id="UP000230859"/>
    </source>
</evidence>
<name>A0A2H0LT56_9BACT</name>
<evidence type="ECO:0000313" key="1">
    <source>
        <dbReference type="EMBL" id="PIQ87609.1"/>
    </source>
</evidence>
<proteinExistence type="predicted"/>
<comment type="caution">
    <text evidence="1">The sequence shown here is derived from an EMBL/GenBank/DDBJ whole genome shotgun (WGS) entry which is preliminary data.</text>
</comment>
<reference evidence="1 2" key="1">
    <citation type="submission" date="2017-09" db="EMBL/GenBank/DDBJ databases">
        <title>Depth-based differentiation of microbial function through sediment-hosted aquifers and enrichment of novel symbionts in the deep terrestrial subsurface.</title>
        <authorList>
            <person name="Probst A.J."/>
            <person name="Ladd B."/>
            <person name="Jarett J.K."/>
            <person name="Geller-Mcgrath D.E."/>
            <person name="Sieber C.M."/>
            <person name="Emerson J.B."/>
            <person name="Anantharaman K."/>
            <person name="Thomas B.C."/>
            <person name="Malmstrom R."/>
            <person name="Stieglmeier M."/>
            <person name="Klingl A."/>
            <person name="Woyke T."/>
            <person name="Ryan C.M."/>
            <person name="Banfield J.F."/>
        </authorList>
    </citation>
    <scope>NUCLEOTIDE SEQUENCE [LARGE SCALE GENOMIC DNA]</scope>
    <source>
        <strain evidence="1">CG11_big_fil_rev_8_21_14_0_20_45_26</strain>
    </source>
</reference>
<organism evidence="1 2">
    <name type="scientific">Candidatus Abzuiibacterium crystallinum</name>
    <dbReference type="NCBI Taxonomy" id="1974748"/>
    <lineage>
        <taxon>Bacteria</taxon>
        <taxon>Pseudomonadati</taxon>
        <taxon>Candidatus Omnitrophota</taxon>
        <taxon>Candidatus Abzuiibacterium</taxon>
    </lineage>
</organism>